<dbReference type="RefSeq" id="XP_013346548.1">
    <property type="nucleotide sequence ID" value="XM_013491094.1"/>
</dbReference>
<proteinExistence type="predicted"/>
<keyword evidence="1" id="KW-0812">Transmembrane</keyword>
<dbReference type="HOGENOM" id="CLU_2291159_0_0_1"/>
<evidence type="ECO:0000256" key="1">
    <source>
        <dbReference type="SAM" id="Phobius"/>
    </source>
</evidence>
<feature type="transmembrane region" description="Helical" evidence="1">
    <location>
        <begin position="21"/>
        <end position="40"/>
    </location>
</feature>
<evidence type="ECO:0000313" key="2">
    <source>
        <dbReference type="EMBL" id="KEQ97914.1"/>
    </source>
</evidence>
<organism evidence="2 3">
    <name type="scientific">Aureobasidium subglaciale (strain EXF-2481)</name>
    <name type="common">Aureobasidium pullulans var. subglaciale</name>
    <dbReference type="NCBI Taxonomy" id="1043005"/>
    <lineage>
        <taxon>Eukaryota</taxon>
        <taxon>Fungi</taxon>
        <taxon>Dikarya</taxon>
        <taxon>Ascomycota</taxon>
        <taxon>Pezizomycotina</taxon>
        <taxon>Dothideomycetes</taxon>
        <taxon>Dothideomycetidae</taxon>
        <taxon>Dothideales</taxon>
        <taxon>Saccotheciaceae</taxon>
        <taxon>Aureobasidium</taxon>
    </lineage>
</organism>
<dbReference type="AlphaFoldDB" id="A0A074YP41"/>
<protein>
    <submittedName>
        <fullName evidence="2">Uncharacterized protein</fullName>
    </submittedName>
</protein>
<name>A0A074YP41_AURSE</name>
<dbReference type="InParanoid" id="A0A074YP41"/>
<accession>A0A074YP41</accession>
<dbReference type="Proteomes" id="UP000030641">
    <property type="component" value="Unassembled WGS sequence"/>
</dbReference>
<keyword evidence="1" id="KW-1133">Transmembrane helix</keyword>
<evidence type="ECO:0000313" key="3">
    <source>
        <dbReference type="Proteomes" id="UP000030641"/>
    </source>
</evidence>
<reference evidence="2 3" key="1">
    <citation type="journal article" date="2014" name="BMC Genomics">
        <title>Genome sequencing of four Aureobasidium pullulans varieties: biotechnological potential, stress tolerance, and description of new species.</title>
        <authorList>
            <person name="Gostin Ar C."/>
            <person name="Ohm R.A."/>
            <person name="Kogej T."/>
            <person name="Sonjak S."/>
            <person name="Turk M."/>
            <person name="Zajc J."/>
            <person name="Zalar P."/>
            <person name="Grube M."/>
            <person name="Sun H."/>
            <person name="Han J."/>
            <person name="Sharma A."/>
            <person name="Chiniquy J."/>
            <person name="Ngan C.Y."/>
            <person name="Lipzen A."/>
            <person name="Barry K."/>
            <person name="Grigoriev I.V."/>
            <person name="Gunde-Cimerman N."/>
        </authorList>
    </citation>
    <scope>NUCLEOTIDE SEQUENCE [LARGE SCALE GENOMIC DNA]</scope>
    <source>
        <strain evidence="2 3">EXF-2481</strain>
    </source>
</reference>
<keyword evidence="3" id="KW-1185">Reference proteome</keyword>
<dbReference type="GeneID" id="25369037"/>
<gene>
    <name evidence="2" type="ORF">AUEXF2481DRAFT_555822</name>
</gene>
<dbReference type="EMBL" id="KL584753">
    <property type="protein sequence ID" value="KEQ97914.1"/>
    <property type="molecule type" value="Genomic_DNA"/>
</dbReference>
<sequence>MARKPYKFIRWYRPYMFCCEREFACISCWMCITIWIYSAYARRIKLTWHCLTAISSAVDPVEGDNALIGHIAVLQIDRATDLKLSLGVYSLIMTGALVSSA</sequence>
<keyword evidence="1" id="KW-0472">Membrane</keyword>